<dbReference type="STRING" id="37001.A0A1A9WBX2"/>
<evidence type="ECO:0000256" key="1">
    <source>
        <dbReference type="ARBA" id="ARBA00004434"/>
    </source>
</evidence>
<evidence type="ECO:0000256" key="19">
    <source>
        <dbReference type="SAM" id="Coils"/>
    </source>
</evidence>
<dbReference type="InterPro" id="IPR002048">
    <property type="entry name" value="EF_hand_dom"/>
</dbReference>
<feature type="domain" description="Letm1 RBD" evidence="23">
    <location>
        <begin position="264"/>
        <end position="454"/>
    </location>
</feature>
<evidence type="ECO:0000256" key="12">
    <source>
        <dbReference type="ARBA" id="ARBA00022989"/>
    </source>
</evidence>
<dbReference type="InterPro" id="IPR044202">
    <property type="entry name" value="LETM1/MDM38-like"/>
</dbReference>
<feature type="coiled-coil region" evidence="19">
    <location>
        <begin position="715"/>
        <end position="761"/>
    </location>
</feature>
<dbReference type="Pfam" id="PF26561">
    <property type="entry name" value="LETM1_C"/>
    <property type="match status" value="1"/>
</dbReference>
<name>A0A1A9WBX2_9MUSC</name>
<feature type="compositionally biased region" description="Basic and acidic residues" evidence="20">
    <location>
        <begin position="835"/>
        <end position="848"/>
    </location>
</feature>
<evidence type="ECO:0000256" key="3">
    <source>
        <dbReference type="ARBA" id="ARBA00020557"/>
    </source>
</evidence>
<evidence type="ECO:0000256" key="4">
    <source>
        <dbReference type="ARBA" id="ARBA00022448"/>
    </source>
</evidence>
<dbReference type="SUPFAM" id="SSF47473">
    <property type="entry name" value="EF-hand"/>
    <property type="match status" value="1"/>
</dbReference>
<evidence type="ECO:0000313" key="24">
    <source>
        <dbReference type="EnsemblMetazoa" id="GBRI013900-PA"/>
    </source>
</evidence>
<dbReference type="Pfam" id="PF07766">
    <property type="entry name" value="LETM1_RBD"/>
    <property type="match status" value="1"/>
</dbReference>
<feature type="compositionally biased region" description="Basic and acidic residues" evidence="20">
    <location>
        <begin position="497"/>
        <end position="506"/>
    </location>
</feature>
<accession>A0A1A9WBX2</accession>
<dbReference type="InterPro" id="IPR018247">
    <property type="entry name" value="EF_Hand_1_Ca_BS"/>
</dbReference>
<keyword evidence="15 18" id="KW-0496">Mitochondrion</keyword>
<reference evidence="24" key="2">
    <citation type="submission" date="2020-05" db="UniProtKB">
        <authorList>
            <consortium name="EnsemblMetazoa"/>
        </authorList>
    </citation>
    <scope>IDENTIFICATION</scope>
    <source>
        <strain evidence="24">IAEA</strain>
    </source>
</reference>
<keyword evidence="7 21" id="KW-0812">Transmembrane</keyword>
<proteinExistence type="inferred from homology"/>
<keyword evidence="8" id="KW-0479">Metal-binding</keyword>
<dbReference type="GO" id="GO:0015297">
    <property type="term" value="F:antiporter activity"/>
    <property type="evidence" value="ECO:0007669"/>
    <property type="project" value="UniProtKB-KW"/>
</dbReference>
<comment type="similarity">
    <text evidence="2">Belongs to the LETM1 family.</text>
</comment>
<sequence>MNIFVRNYRKCGFKTELVLPIKRYSTAHICTNMLVRHRQDNYVPRSYFGKRFLSTNKTTEIASVLSNKNLNRMGFPSKPYVYNISRNFYRSHQLLDQPSSKVEVTVQTMKNKQKEKVEEIMKEACTTTPDVINVSHKEDNVSDAAAATKKLNEPTSKPMVVKKPLKDRIWEELVHYYHGFRLLVIDINICRKLLWRILNGKTLNRRENRLLLRTTSDLFRLIPFSVFIVVPFLELLLPLFIKFFPGMLPSTFQTAKEREDRLKQSVQVRIEMVKFLQKTLDEMAVQHKEHKSEEAKQFDMFFQKIKNPNEYVSNEEINKYAKRFEDEITLDSLSREQLIALCRVLELNTVGTTNFLRFQLRMKLRSLATDDRAIAREGVNSLDLWELQQACKSRGMRAYGLTEERMRTQLQEWIDLSLNEKVPPTLLLLSRTMLLSDDSITTDKLKETLRKLPDSLATQTKAAIGEREGKIDNKTQIEIIKEEERKIKEEREEEREEERAKAKIKARTEPEIGEMMEVMKESDPICSERNMIIEAAKIEKRIEEEKSISSKDVALLNEALKTLSTDKKMLVEKEAIKEIKEELEEYKEDVKELKEVGRAVQEPVAESRAAKLLFKKVNRMIGQLDKVLDDLESKHKQQLQEEYKAEVATKQEIQSKRKEEFLHIDELVQTIKKLKQTSDESKLTQIVNVLSKLDSDKDGVITVDEVLKVVEAIGRENVKLNEKQLEELIALLDKEQLLEAEDKIEKALAKSQKDAEEAKKTNQAFNEYREKSVNTVKYTKPNCKTPTQPCEDLLDPAKLVKDTCKDLNITDQKNNLKTDKIDVCKNAAILEAAEKQREKILPKNDKHSPMPSSSTIAAPPPPSKATQINSKDKMI</sequence>
<dbReference type="PANTHER" id="PTHR14009:SF1">
    <property type="entry name" value="MITOCHONDRIAL PROTON_CALCIUM EXCHANGER PROTEIN"/>
    <property type="match status" value="1"/>
</dbReference>
<keyword evidence="10" id="KW-0106">Calcium</keyword>
<evidence type="ECO:0000256" key="14">
    <source>
        <dbReference type="ARBA" id="ARBA00023065"/>
    </source>
</evidence>
<keyword evidence="25" id="KW-1185">Reference proteome</keyword>
<evidence type="ECO:0000259" key="23">
    <source>
        <dbReference type="PROSITE" id="PS51758"/>
    </source>
</evidence>
<evidence type="ECO:0000256" key="9">
    <source>
        <dbReference type="ARBA" id="ARBA00022792"/>
    </source>
</evidence>
<keyword evidence="13 19" id="KW-0175">Coiled coil</keyword>
<comment type="subcellular location">
    <subcellularLocation>
        <location evidence="1">Mitochondrion inner membrane</location>
        <topology evidence="1">Single-pass membrane protein</topology>
    </subcellularLocation>
</comment>
<dbReference type="InterPro" id="IPR011992">
    <property type="entry name" value="EF-hand-dom_pair"/>
</dbReference>
<keyword evidence="4" id="KW-0813">Transport</keyword>
<evidence type="ECO:0000256" key="7">
    <source>
        <dbReference type="ARBA" id="ARBA00022692"/>
    </source>
</evidence>
<keyword evidence="16 21" id="KW-0472">Membrane</keyword>
<dbReference type="VEuPathDB" id="VectorBase:GBRI013900"/>
<dbReference type="PANTHER" id="PTHR14009">
    <property type="entry name" value="LEUCINE ZIPPER-EF-HAND CONTAINING TRANSMEMBRANE PROTEIN"/>
    <property type="match status" value="1"/>
</dbReference>
<evidence type="ECO:0000256" key="13">
    <source>
        <dbReference type="ARBA" id="ARBA00023054"/>
    </source>
</evidence>
<dbReference type="InterPro" id="IPR033122">
    <property type="entry name" value="LETM1-like_RBD"/>
</dbReference>
<keyword evidence="11" id="KW-0809">Transit peptide</keyword>
<keyword evidence="14" id="KW-0406">Ion transport</keyword>
<protein>
    <recommendedName>
        <fullName evidence="3">Mitochondrial proton/calcium exchanger protein</fullName>
    </recommendedName>
    <alternativeName>
        <fullName evidence="17">Leucine zipper-EF-hand-containing transmembrane protein 1</fullName>
    </alternativeName>
</protein>
<feature type="coiled-coil region" evidence="19">
    <location>
        <begin position="569"/>
        <end position="596"/>
    </location>
</feature>
<dbReference type="GO" id="GO:0030003">
    <property type="term" value="P:intracellular monoatomic cation homeostasis"/>
    <property type="evidence" value="ECO:0007669"/>
    <property type="project" value="TreeGrafter"/>
</dbReference>
<evidence type="ECO:0000256" key="20">
    <source>
        <dbReference type="SAM" id="MobiDB-lite"/>
    </source>
</evidence>
<evidence type="ECO:0000256" key="17">
    <source>
        <dbReference type="ARBA" id="ARBA00031360"/>
    </source>
</evidence>
<reference evidence="25" key="1">
    <citation type="submission" date="2014-03" db="EMBL/GenBank/DDBJ databases">
        <authorList>
            <person name="Aksoy S."/>
            <person name="Warren W."/>
            <person name="Wilson R.K."/>
        </authorList>
    </citation>
    <scope>NUCLEOTIDE SEQUENCE [LARGE SCALE GENOMIC DNA]</scope>
    <source>
        <strain evidence="25">IAEA</strain>
    </source>
</reference>
<evidence type="ECO:0000313" key="25">
    <source>
        <dbReference type="Proteomes" id="UP000091820"/>
    </source>
</evidence>
<evidence type="ECO:0000256" key="8">
    <source>
        <dbReference type="ARBA" id="ARBA00022723"/>
    </source>
</evidence>
<organism evidence="24 25">
    <name type="scientific">Glossina brevipalpis</name>
    <dbReference type="NCBI Taxonomy" id="37001"/>
    <lineage>
        <taxon>Eukaryota</taxon>
        <taxon>Metazoa</taxon>
        <taxon>Ecdysozoa</taxon>
        <taxon>Arthropoda</taxon>
        <taxon>Hexapoda</taxon>
        <taxon>Insecta</taxon>
        <taxon>Pterygota</taxon>
        <taxon>Neoptera</taxon>
        <taxon>Endopterygota</taxon>
        <taxon>Diptera</taxon>
        <taxon>Brachycera</taxon>
        <taxon>Muscomorpha</taxon>
        <taxon>Hippoboscoidea</taxon>
        <taxon>Glossinidae</taxon>
        <taxon>Glossina</taxon>
    </lineage>
</organism>
<feature type="transmembrane region" description="Helical" evidence="21">
    <location>
        <begin position="218"/>
        <end position="241"/>
    </location>
</feature>
<evidence type="ECO:0000256" key="6">
    <source>
        <dbReference type="ARBA" id="ARBA00022568"/>
    </source>
</evidence>
<evidence type="ECO:0000256" key="5">
    <source>
        <dbReference type="ARBA" id="ARBA00022449"/>
    </source>
</evidence>
<keyword evidence="5" id="KW-0050">Antiport</keyword>
<dbReference type="AlphaFoldDB" id="A0A1A9WBX2"/>
<dbReference type="PROSITE" id="PS00018">
    <property type="entry name" value="EF_HAND_1"/>
    <property type="match status" value="1"/>
</dbReference>
<dbReference type="EnsemblMetazoa" id="GBRI013900-RA">
    <property type="protein sequence ID" value="GBRI013900-PA"/>
    <property type="gene ID" value="GBRI013900"/>
</dbReference>
<feature type="region of interest" description="Disordered" evidence="20">
    <location>
        <begin position="835"/>
        <end position="875"/>
    </location>
</feature>
<dbReference type="PROSITE" id="PS50222">
    <property type="entry name" value="EF_HAND_2"/>
    <property type="match status" value="1"/>
</dbReference>
<feature type="coiled-coil region" evidence="19">
    <location>
        <begin position="621"/>
        <end position="684"/>
    </location>
</feature>
<dbReference type="Proteomes" id="UP000091820">
    <property type="component" value="Unassembled WGS sequence"/>
</dbReference>
<keyword evidence="9" id="KW-0999">Mitochondrion inner membrane</keyword>
<evidence type="ECO:0000259" key="22">
    <source>
        <dbReference type="PROSITE" id="PS50222"/>
    </source>
</evidence>
<evidence type="ECO:0000256" key="2">
    <source>
        <dbReference type="ARBA" id="ARBA00009584"/>
    </source>
</evidence>
<dbReference type="PROSITE" id="PS51758">
    <property type="entry name" value="LETM1_RBD"/>
    <property type="match status" value="1"/>
</dbReference>
<feature type="domain" description="EF-hand" evidence="22">
    <location>
        <begin position="681"/>
        <end position="716"/>
    </location>
</feature>
<evidence type="ECO:0000256" key="10">
    <source>
        <dbReference type="ARBA" id="ARBA00022837"/>
    </source>
</evidence>
<keyword evidence="6" id="KW-0109">Calcium transport</keyword>
<dbReference type="Gene3D" id="1.10.238.10">
    <property type="entry name" value="EF-hand"/>
    <property type="match status" value="1"/>
</dbReference>
<dbReference type="GO" id="GO:0005509">
    <property type="term" value="F:calcium ion binding"/>
    <property type="evidence" value="ECO:0007669"/>
    <property type="project" value="InterPro"/>
</dbReference>
<evidence type="ECO:0000256" key="16">
    <source>
        <dbReference type="ARBA" id="ARBA00023136"/>
    </source>
</evidence>
<evidence type="ECO:0000256" key="18">
    <source>
        <dbReference type="PROSITE-ProRule" id="PRU01094"/>
    </source>
</evidence>
<feature type="region of interest" description="Disordered" evidence="20">
    <location>
        <begin position="487"/>
        <end position="506"/>
    </location>
</feature>
<evidence type="ECO:0000256" key="21">
    <source>
        <dbReference type="SAM" id="Phobius"/>
    </source>
</evidence>
<dbReference type="InterPro" id="IPR059005">
    <property type="entry name" value="LETM1_C"/>
</dbReference>
<keyword evidence="12 21" id="KW-1133">Transmembrane helix</keyword>
<evidence type="ECO:0000256" key="11">
    <source>
        <dbReference type="ARBA" id="ARBA00022946"/>
    </source>
</evidence>
<dbReference type="GO" id="GO:0043022">
    <property type="term" value="F:ribosome binding"/>
    <property type="evidence" value="ECO:0007669"/>
    <property type="project" value="InterPro"/>
</dbReference>
<dbReference type="GO" id="GO:0005743">
    <property type="term" value="C:mitochondrial inner membrane"/>
    <property type="evidence" value="ECO:0007669"/>
    <property type="project" value="UniProtKB-SubCell"/>
</dbReference>
<evidence type="ECO:0000256" key="15">
    <source>
        <dbReference type="ARBA" id="ARBA00023128"/>
    </source>
</evidence>